<dbReference type="InParanoid" id="A0A0D1D1M7"/>
<dbReference type="GO" id="GO:0006355">
    <property type="term" value="P:regulation of DNA-templated transcription"/>
    <property type="evidence" value="ECO:0007669"/>
    <property type="project" value="InterPro"/>
</dbReference>
<dbReference type="PANTHER" id="PTHR36167">
    <property type="entry name" value="C2H2 FINGER DOMAIN TRANSCRIPTION FACTOR (EUROFUNG)-RELATED"/>
    <property type="match status" value="1"/>
</dbReference>
<sequence length="598" mass="64641">MDRNTTLWSGGSGLGAVFANLPARSNTVPPKNVSSLNPFEKADLEVTANLDCSSDPELLQTPGWIESQDFHVAPGVVPTGETDLFTARDKDRGHVLDVGHMQGDVQQAFSGEAFHSEICHAGNTHMPVANLSSQNEELDCNADDDQLQSLQGFGFGSAATLAPPFGNSLVHQPSFGAMATHAVPTLIRMAREARLALASPGETFYSLSELYTLEHHFLEPCPAQSASSLDTQQAKHGAIAARVRDLNLCTSPALESCRSCFGRDSVSLEDSKTTTPGEEWLQPYLSNLDKAMNTMQPGYDNATLQLGHPDYQTATSCLTQNPMWGLSSNYAGPSFDNTSRNSIMLGNNGSDGLLTSENSSSLSFSRSLPELSTMLRETWSSQADLESLEADGRNEPVSRPEEAEELEARTCVNRHGAAAELNRGHYNSVDLPFRRGGSPLQGEAFTRPGTSSVNVSANLLGGRMEEGCIGSRKRIWYRAPNGQFVSATQALSGQFVSDGDGNSYGQGSSTGSEGIRRIRRRRKSEEVERKYRCDYDGCEKAYGTLNLGTLTLPDALLCAFASRSCLQPCPDFQLSNTIDLNTHRATNEHGPRLNALGE</sequence>
<dbReference type="AlphaFoldDB" id="A0A0D1D1M7"/>
<dbReference type="GeneID" id="23561929"/>
<reference evidence="2 3" key="1">
    <citation type="journal article" date="2006" name="Nature">
        <title>Insights from the genome of the biotrophic fungal plant pathogen Ustilago maydis.</title>
        <authorList>
            <person name="Kamper J."/>
            <person name="Kahmann R."/>
            <person name="Bolker M."/>
            <person name="Ma L.J."/>
            <person name="Brefort T."/>
            <person name="Saville B.J."/>
            <person name="Banuett F."/>
            <person name="Kronstad J.W."/>
            <person name="Gold S.E."/>
            <person name="Muller O."/>
            <person name="Perlin M.H."/>
            <person name="Wosten H.A."/>
            <person name="de Vries R."/>
            <person name="Ruiz-Herrera J."/>
            <person name="Reynaga-Pena C.G."/>
            <person name="Snetselaar K."/>
            <person name="McCann M."/>
            <person name="Perez-Martin J."/>
            <person name="Feldbrugge M."/>
            <person name="Basse C.W."/>
            <person name="Steinberg G."/>
            <person name="Ibeas J.I."/>
            <person name="Holloman W."/>
            <person name="Guzman P."/>
            <person name="Farman M."/>
            <person name="Stajich J.E."/>
            <person name="Sentandreu R."/>
            <person name="Gonzalez-Prieto J.M."/>
            <person name="Kennell J.C."/>
            <person name="Molina L."/>
            <person name="Schirawski J."/>
            <person name="Mendoza-Mendoza A."/>
            <person name="Greilinger D."/>
            <person name="Munch K."/>
            <person name="Rossel N."/>
            <person name="Scherer M."/>
            <person name="Vranes M."/>
            <person name="Ladendorf O."/>
            <person name="Vincon V."/>
            <person name="Fuchs U."/>
            <person name="Sandrock B."/>
            <person name="Meng S."/>
            <person name="Ho E.C."/>
            <person name="Cahill M.J."/>
            <person name="Boyce K.J."/>
            <person name="Klose J."/>
            <person name="Klosterman S.J."/>
            <person name="Deelstra H.J."/>
            <person name="Ortiz-Castellanos L."/>
            <person name="Li W."/>
            <person name="Sanchez-Alonso P."/>
            <person name="Schreier P.H."/>
            <person name="Hauser-Hahn I."/>
            <person name="Vaupel M."/>
            <person name="Koopmann E."/>
            <person name="Friedrich G."/>
            <person name="Voss H."/>
            <person name="Schluter T."/>
            <person name="Margolis J."/>
            <person name="Platt D."/>
            <person name="Swimmer C."/>
            <person name="Gnirke A."/>
            <person name="Chen F."/>
            <person name="Vysotskaia V."/>
            <person name="Mannhaupt G."/>
            <person name="Guldener U."/>
            <person name="Munsterkotter M."/>
            <person name="Haase D."/>
            <person name="Oesterheld M."/>
            <person name="Mewes H.W."/>
            <person name="Mauceli E.W."/>
            <person name="DeCaprio D."/>
            <person name="Wade C.M."/>
            <person name="Butler J."/>
            <person name="Young S."/>
            <person name="Jaffe D.B."/>
            <person name="Calvo S."/>
            <person name="Nusbaum C."/>
            <person name="Galagan J."/>
            <person name="Birren B.W."/>
        </authorList>
    </citation>
    <scope>NUCLEOTIDE SEQUENCE [LARGE SCALE GENOMIC DNA]</scope>
    <source>
        <strain evidence="3">DSM 14603 / FGSC 9021 / UM521</strain>
    </source>
</reference>
<evidence type="ECO:0000313" key="3">
    <source>
        <dbReference type="Proteomes" id="UP000000561"/>
    </source>
</evidence>
<dbReference type="EMBL" id="CM003140">
    <property type="protein sequence ID" value="KIS72293.1"/>
    <property type="molecule type" value="Genomic_DNA"/>
</dbReference>
<protein>
    <submittedName>
        <fullName evidence="2">Uncharacterized protein</fullName>
    </submittedName>
</protein>
<dbReference type="InterPro" id="IPR039327">
    <property type="entry name" value="CON7-like"/>
</dbReference>
<organism evidence="2 3">
    <name type="scientific">Mycosarcoma maydis</name>
    <name type="common">Corn smut fungus</name>
    <name type="synonym">Ustilago maydis</name>
    <dbReference type="NCBI Taxonomy" id="5270"/>
    <lineage>
        <taxon>Eukaryota</taxon>
        <taxon>Fungi</taxon>
        <taxon>Dikarya</taxon>
        <taxon>Basidiomycota</taxon>
        <taxon>Ustilaginomycotina</taxon>
        <taxon>Ustilaginomycetes</taxon>
        <taxon>Ustilaginales</taxon>
        <taxon>Ustilaginaceae</taxon>
        <taxon>Mycosarcoma</taxon>
    </lineage>
</organism>
<dbReference type="PANTHER" id="PTHR36167:SF3">
    <property type="entry name" value="C2H2 FINGER DOMAIN TRANSCRIPTION FACTOR (EUROFUNG)-RELATED"/>
    <property type="match status" value="1"/>
</dbReference>
<evidence type="ECO:0000313" key="2">
    <source>
        <dbReference type="EMBL" id="KIS72293.1"/>
    </source>
</evidence>
<proteinExistence type="predicted"/>
<gene>
    <name evidence="2" type="ORF">UMAG_00701</name>
</gene>
<dbReference type="KEGG" id="uma:UMAG_00701"/>
<dbReference type="RefSeq" id="XP_011386496.1">
    <property type="nucleotide sequence ID" value="XM_011388194.1"/>
</dbReference>
<feature type="region of interest" description="Disordered" evidence="1">
    <location>
        <begin position="384"/>
        <end position="404"/>
    </location>
</feature>
<feature type="region of interest" description="Disordered" evidence="1">
    <location>
        <begin position="498"/>
        <end position="521"/>
    </location>
</feature>
<dbReference type="OrthoDB" id="1939603at2759"/>
<name>A0A0D1D1M7_MYCMD</name>
<dbReference type="Proteomes" id="UP000000561">
    <property type="component" value="Chromosome 1"/>
</dbReference>
<feature type="compositionally biased region" description="Basic and acidic residues" evidence="1">
    <location>
        <begin position="390"/>
        <end position="401"/>
    </location>
</feature>
<keyword evidence="3" id="KW-1185">Reference proteome</keyword>
<dbReference type="eggNOG" id="ENOG502RDQW">
    <property type="taxonomic scope" value="Eukaryota"/>
</dbReference>
<evidence type="ECO:0000256" key="1">
    <source>
        <dbReference type="SAM" id="MobiDB-lite"/>
    </source>
</evidence>
<accession>A0A0D1D1M7</accession>
<dbReference type="VEuPathDB" id="FungiDB:UMAG_00701"/>